<name>A0A2V0P4L5_9CHLO</name>
<evidence type="ECO:0000313" key="4">
    <source>
        <dbReference type="Proteomes" id="UP000247498"/>
    </source>
</evidence>
<sequence>MAPPCSSASPAAELPRPEPDSASGSGSGSGSSAAAATPAVSAPRATVEAGLLLRLDDPALEAAYWQGQSADALPSDVAGCILALFLAVYYLRELRPFSAEATPLVGFASLNVVMLTTTLAQLALLFFAQPMYRRHRVRIHATMRALRLTGHVWCAVLTRDAERFWSRRFTSDPRRTLWVALVGPTLSSMAFAFINPSPAAMQPAFTAAVVVIWCTGWLPGARRMWEEPKMVAAIGTACEHLRLWLLGLDAAAIALVGAPATTVGVAGDSPTPRQCSCLLQSFSSFLMLLAAIVLPGAVHYAAELASKRQLLRARGLALHVRVPLLPRLGRWLSSRGVELAWSPAVVGPGLTACALLLLWIGAEVIVLASNPACRCAAGA</sequence>
<evidence type="ECO:0000256" key="2">
    <source>
        <dbReference type="SAM" id="Phobius"/>
    </source>
</evidence>
<feature type="compositionally biased region" description="Low complexity" evidence="1">
    <location>
        <begin position="30"/>
        <end position="39"/>
    </location>
</feature>
<feature type="transmembrane region" description="Helical" evidence="2">
    <location>
        <begin position="176"/>
        <end position="194"/>
    </location>
</feature>
<feature type="transmembrane region" description="Helical" evidence="2">
    <location>
        <begin position="73"/>
        <end position="92"/>
    </location>
</feature>
<dbReference type="AlphaFoldDB" id="A0A2V0P4L5"/>
<dbReference type="InParanoid" id="A0A2V0P4L5"/>
<keyword evidence="2" id="KW-1133">Transmembrane helix</keyword>
<accession>A0A2V0P4L5</accession>
<feature type="transmembrane region" description="Helical" evidence="2">
    <location>
        <begin position="241"/>
        <end position="262"/>
    </location>
</feature>
<dbReference type="Proteomes" id="UP000247498">
    <property type="component" value="Unassembled WGS sequence"/>
</dbReference>
<evidence type="ECO:0000313" key="3">
    <source>
        <dbReference type="EMBL" id="GBF92025.1"/>
    </source>
</evidence>
<organism evidence="3 4">
    <name type="scientific">Raphidocelis subcapitata</name>
    <dbReference type="NCBI Taxonomy" id="307507"/>
    <lineage>
        <taxon>Eukaryota</taxon>
        <taxon>Viridiplantae</taxon>
        <taxon>Chlorophyta</taxon>
        <taxon>core chlorophytes</taxon>
        <taxon>Chlorophyceae</taxon>
        <taxon>CS clade</taxon>
        <taxon>Sphaeropleales</taxon>
        <taxon>Selenastraceae</taxon>
        <taxon>Raphidocelis</taxon>
    </lineage>
</organism>
<keyword evidence="2" id="KW-0812">Transmembrane</keyword>
<feature type="transmembrane region" description="Helical" evidence="2">
    <location>
        <begin position="339"/>
        <end position="362"/>
    </location>
</feature>
<keyword evidence="4" id="KW-1185">Reference proteome</keyword>
<keyword evidence="2" id="KW-0472">Membrane</keyword>
<comment type="caution">
    <text evidence="3">The sequence shown here is derived from an EMBL/GenBank/DDBJ whole genome shotgun (WGS) entry which is preliminary data.</text>
</comment>
<feature type="region of interest" description="Disordered" evidence="1">
    <location>
        <begin position="1"/>
        <end position="39"/>
    </location>
</feature>
<reference evidence="3 4" key="1">
    <citation type="journal article" date="2018" name="Sci. Rep.">
        <title>Raphidocelis subcapitata (=Pseudokirchneriella subcapitata) provides an insight into genome evolution and environmental adaptations in the Sphaeropleales.</title>
        <authorList>
            <person name="Suzuki S."/>
            <person name="Yamaguchi H."/>
            <person name="Nakajima N."/>
            <person name="Kawachi M."/>
        </authorList>
    </citation>
    <scope>NUCLEOTIDE SEQUENCE [LARGE SCALE GENOMIC DNA]</scope>
    <source>
        <strain evidence="3 4">NIES-35</strain>
    </source>
</reference>
<dbReference type="EMBL" id="BDRX01000028">
    <property type="protein sequence ID" value="GBF92025.1"/>
    <property type="molecule type" value="Genomic_DNA"/>
</dbReference>
<protein>
    <submittedName>
        <fullName evidence="3">Uncharacterized protein</fullName>
    </submittedName>
</protein>
<gene>
    <name evidence="3" type="ORF">Rsub_04749</name>
</gene>
<feature type="compositionally biased region" description="Low complexity" evidence="1">
    <location>
        <begin position="1"/>
        <end position="12"/>
    </location>
</feature>
<feature type="transmembrane region" description="Helical" evidence="2">
    <location>
        <begin position="282"/>
        <end position="302"/>
    </location>
</feature>
<evidence type="ECO:0000256" key="1">
    <source>
        <dbReference type="SAM" id="MobiDB-lite"/>
    </source>
</evidence>
<feature type="transmembrane region" description="Helical" evidence="2">
    <location>
        <begin position="200"/>
        <end position="220"/>
    </location>
</feature>
<proteinExistence type="predicted"/>
<feature type="transmembrane region" description="Helical" evidence="2">
    <location>
        <begin position="104"/>
        <end position="128"/>
    </location>
</feature>